<evidence type="ECO:0000313" key="2">
    <source>
        <dbReference type="EMBL" id="XDQ44528.1"/>
    </source>
</evidence>
<gene>
    <name evidence="2" type="ORF">AB5J52_20935</name>
</gene>
<evidence type="ECO:0000256" key="1">
    <source>
        <dbReference type="SAM" id="MobiDB-lite"/>
    </source>
</evidence>
<organism evidence="2">
    <name type="scientific">Streptomyces sp. R39</name>
    <dbReference type="NCBI Taxonomy" id="3238631"/>
    <lineage>
        <taxon>Bacteria</taxon>
        <taxon>Bacillati</taxon>
        <taxon>Actinomycetota</taxon>
        <taxon>Actinomycetes</taxon>
        <taxon>Kitasatosporales</taxon>
        <taxon>Streptomycetaceae</taxon>
        <taxon>Streptomyces</taxon>
    </lineage>
</organism>
<dbReference type="AlphaFoldDB" id="A0AB39QTD0"/>
<accession>A0AB39QTD0</accession>
<sequence length="42" mass="4504">MSLKKLAPLPPKPNKHLPPPPPKPKKRAPKPAPKPIPGGQDN</sequence>
<dbReference type="RefSeq" id="WP_369223426.1">
    <property type="nucleotide sequence ID" value="NZ_CP163441.1"/>
</dbReference>
<feature type="compositionally biased region" description="Pro residues" evidence="1">
    <location>
        <begin position="8"/>
        <end position="22"/>
    </location>
</feature>
<proteinExistence type="predicted"/>
<dbReference type="EMBL" id="CP163441">
    <property type="protein sequence ID" value="XDQ44528.1"/>
    <property type="molecule type" value="Genomic_DNA"/>
</dbReference>
<reference evidence="2" key="1">
    <citation type="submission" date="2024-07" db="EMBL/GenBank/DDBJ databases">
        <authorList>
            <person name="Yu S.T."/>
        </authorList>
    </citation>
    <scope>NUCLEOTIDE SEQUENCE</scope>
    <source>
        <strain evidence="2">R39</strain>
    </source>
</reference>
<protein>
    <submittedName>
        <fullName evidence="2">Uncharacterized protein</fullName>
    </submittedName>
</protein>
<name>A0AB39QTD0_9ACTN</name>
<feature type="region of interest" description="Disordered" evidence="1">
    <location>
        <begin position="1"/>
        <end position="42"/>
    </location>
</feature>